<organism evidence="1 2">
    <name type="scientific">[Myrmecia] bisecta</name>
    <dbReference type="NCBI Taxonomy" id="41462"/>
    <lineage>
        <taxon>Eukaryota</taxon>
        <taxon>Viridiplantae</taxon>
        <taxon>Chlorophyta</taxon>
        <taxon>core chlorophytes</taxon>
        <taxon>Trebouxiophyceae</taxon>
        <taxon>Trebouxiales</taxon>
        <taxon>Trebouxiaceae</taxon>
        <taxon>Myrmecia</taxon>
    </lineage>
</organism>
<comment type="caution">
    <text evidence="1">The sequence shown here is derived from an EMBL/GenBank/DDBJ whole genome shotgun (WGS) entry which is preliminary data.</text>
</comment>
<proteinExistence type="predicted"/>
<dbReference type="GO" id="GO:0009116">
    <property type="term" value="P:nucleoside metabolic process"/>
    <property type="evidence" value="ECO:0007669"/>
    <property type="project" value="InterPro"/>
</dbReference>
<evidence type="ECO:0000313" key="1">
    <source>
        <dbReference type="EMBL" id="KAK9815887.1"/>
    </source>
</evidence>
<dbReference type="InterPro" id="IPR035994">
    <property type="entry name" value="Nucleoside_phosphorylase_sf"/>
</dbReference>
<accession>A0AAW1Q4U5</accession>
<name>A0AAW1Q4U5_9CHLO</name>
<dbReference type="AlphaFoldDB" id="A0AAW1Q4U5"/>
<evidence type="ECO:0000313" key="2">
    <source>
        <dbReference type="Proteomes" id="UP001489004"/>
    </source>
</evidence>
<reference evidence="1 2" key="1">
    <citation type="journal article" date="2024" name="Nat. Commun.">
        <title>Phylogenomics reveals the evolutionary origins of lichenization in chlorophyte algae.</title>
        <authorList>
            <person name="Puginier C."/>
            <person name="Libourel C."/>
            <person name="Otte J."/>
            <person name="Skaloud P."/>
            <person name="Haon M."/>
            <person name="Grisel S."/>
            <person name="Petersen M."/>
            <person name="Berrin J.G."/>
            <person name="Delaux P.M."/>
            <person name="Dal Grande F."/>
            <person name="Keller J."/>
        </authorList>
    </citation>
    <scope>NUCLEOTIDE SEQUENCE [LARGE SCALE GENOMIC DNA]</scope>
    <source>
        <strain evidence="1 2">SAG 2043</strain>
    </source>
</reference>
<gene>
    <name evidence="1" type="ORF">WJX72_011355</name>
</gene>
<dbReference type="SUPFAM" id="SSF53167">
    <property type="entry name" value="Purine and uridine phosphorylases"/>
    <property type="match status" value="1"/>
</dbReference>
<dbReference type="EMBL" id="JALJOR010000006">
    <property type="protein sequence ID" value="KAK9815887.1"/>
    <property type="molecule type" value="Genomic_DNA"/>
</dbReference>
<dbReference type="Proteomes" id="UP001489004">
    <property type="component" value="Unassembled WGS sequence"/>
</dbReference>
<sequence length="252" mass="27892">MMLPRQPCWKTIAKTGTTVRPAGVCASDKVAAGKVVFAARAFQYERGKYVKGDQGNTKFQPDFSEEKAKRAQDLENNLPTVKDHPDVFGNMAVMLTGSAVRLDSPPFISQAAENVSRHAVALDMEASAFLAACDVCNVPALGVFKAVLDPMDSTKRQQAANYRLYAARALLFSMRVWRWYFNLPGNMAEQQEELGHNLADAYWRAFMEPVQMAMHLKQGPLGVQGARSKSVAFLKSSQQHRLVAPASLLKFH</sequence>
<protein>
    <submittedName>
        <fullName evidence="1">Uncharacterized protein</fullName>
    </submittedName>
</protein>
<keyword evidence="2" id="KW-1185">Reference proteome</keyword>
<dbReference type="Gene3D" id="3.40.50.1580">
    <property type="entry name" value="Nucleoside phosphorylase domain"/>
    <property type="match status" value="1"/>
</dbReference>
<dbReference type="GO" id="GO:0003824">
    <property type="term" value="F:catalytic activity"/>
    <property type="evidence" value="ECO:0007669"/>
    <property type="project" value="InterPro"/>
</dbReference>